<dbReference type="GO" id="GO:0003677">
    <property type="term" value="F:DNA binding"/>
    <property type="evidence" value="ECO:0007669"/>
    <property type="project" value="UniProtKB-KW"/>
</dbReference>
<evidence type="ECO:0000313" key="4">
    <source>
        <dbReference type="EMBL" id="RKP44987.1"/>
    </source>
</evidence>
<dbReference type="InterPro" id="IPR001867">
    <property type="entry name" value="OmpR/PhoB-type_DNA-bd"/>
</dbReference>
<dbReference type="GO" id="GO:0006355">
    <property type="term" value="P:regulation of DNA-templated transcription"/>
    <property type="evidence" value="ECO:0007669"/>
    <property type="project" value="InterPro"/>
</dbReference>
<gene>
    <name evidence="4" type="ORF">D7S86_26475</name>
</gene>
<reference evidence="4 5" key="1">
    <citation type="submission" date="2018-10" db="EMBL/GenBank/DDBJ databases">
        <title>Robbsia sp. DHC34, isolated from soil.</title>
        <authorList>
            <person name="Gao Z.-H."/>
            <person name="Qiu L.-H."/>
        </authorList>
    </citation>
    <scope>NUCLEOTIDE SEQUENCE [LARGE SCALE GENOMIC DNA]</scope>
    <source>
        <strain evidence="4 5">DHC34</strain>
    </source>
</reference>
<feature type="domain" description="OmpR/PhoB-type" evidence="3">
    <location>
        <begin position="108"/>
        <end position="195"/>
    </location>
</feature>
<dbReference type="AlphaFoldDB" id="A0A494X2Q4"/>
<dbReference type="GO" id="GO:0000160">
    <property type="term" value="P:phosphorelay signal transduction system"/>
    <property type="evidence" value="ECO:0007669"/>
    <property type="project" value="InterPro"/>
</dbReference>
<accession>A0A494X2Q4</accession>
<evidence type="ECO:0000256" key="1">
    <source>
        <dbReference type="ARBA" id="ARBA00023125"/>
    </source>
</evidence>
<evidence type="ECO:0000259" key="3">
    <source>
        <dbReference type="SMART" id="SM00862"/>
    </source>
</evidence>
<comment type="caution">
    <text evidence="4">The sequence shown here is derived from an EMBL/GenBank/DDBJ whole genome shotgun (WGS) entry which is preliminary data.</text>
</comment>
<protein>
    <submittedName>
        <fullName evidence="4">Helix-turn-helix domain-containing protein</fullName>
    </submittedName>
</protein>
<dbReference type="InterPro" id="IPR016032">
    <property type="entry name" value="Sig_transdc_resp-reg_C-effctor"/>
</dbReference>
<keyword evidence="1" id="KW-0238">DNA-binding</keyword>
<dbReference type="SUPFAM" id="SSF46894">
    <property type="entry name" value="C-terminal effector domain of the bipartite response regulators"/>
    <property type="match status" value="1"/>
</dbReference>
<sequence length="227" mass="23964">MIVVGCPTAEMPEVIASVRASHPGAGLIAYAPFEGSEQRVRTLLLGADHCVEPETSAAEIAALLHALARRGADILASAAAHERAADKPRKPTLWRLVNKGWTLVAPSGRALALTAGERELMERFSVAPDRRIRRMEEAGDAGEAGEHDAIGTAPESAAKVSPRVIDVMISRLRRKAAQKQVGLPIRAVPGWGYVFAGDIEAVAEPDAPAPASTERVTDVSSEAETVA</sequence>
<dbReference type="Gene3D" id="1.10.10.10">
    <property type="entry name" value="Winged helix-like DNA-binding domain superfamily/Winged helix DNA-binding domain"/>
    <property type="match status" value="1"/>
</dbReference>
<feature type="compositionally biased region" description="Polar residues" evidence="2">
    <location>
        <begin position="218"/>
        <end position="227"/>
    </location>
</feature>
<keyword evidence="5" id="KW-1185">Reference proteome</keyword>
<feature type="region of interest" description="Disordered" evidence="2">
    <location>
        <begin position="137"/>
        <end position="156"/>
    </location>
</feature>
<evidence type="ECO:0000256" key="2">
    <source>
        <dbReference type="SAM" id="MobiDB-lite"/>
    </source>
</evidence>
<name>A0A494X2Q4_9BURK</name>
<dbReference type="SMART" id="SM00862">
    <property type="entry name" value="Trans_reg_C"/>
    <property type="match status" value="1"/>
</dbReference>
<organism evidence="4 5">
    <name type="scientific">Pararobbsia silviterrae</name>
    <dbReference type="NCBI Taxonomy" id="1792498"/>
    <lineage>
        <taxon>Bacteria</taxon>
        <taxon>Pseudomonadati</taxon>
        <taxon>Pseudomonadota</taxon>
        <taxon>Betaproteobacteria</taxon>
        <taxon>Burkholderiales</taxon>
        <taxon>Burkholderiaceae</taxon>
        <taxon>Pararobbsia</taxon>
    </lineage>
</organism>
<dbReference type="EMBL" id="RBZU01000018">
    <property type="protein sequence ID" value="RKP44987.1"/>
    <property type="molecule type" value="Genomic_DNA"/>
</dbReference>
<feature type="region of interest" description="Disordered" evidence="2">
    <location>
        <begin position="205"/>
        <end position="227"/>
    </location>
</feature>
<dbReference type="InterPro" id="IPR036388">
    <property type="entry name" value="WH-like_DNA-bd_sf"/>
</dbReference>
<proteinExistence type="predicted"/>
<evidence type="ECO:0000313" key="5">
    <source>
        <dbReference type="Proteomes" id="UP000270342"/>
    </source>
</evidence>
<dbReference type="Proteomes" id="UP000270342">
    <property type="component" value="Unassembled WGS sequence"/>
</dbReference>